<dbReference type="Proteomes" id="UP001634394">
    <property type="component" value="Unassembled WGS sequence"/>
</dbReference>
<dbReference type="SUPFAM" id="SSF48264">
    <property type="entry name" value="Cytochrome P450"/>
    <property type="match status" value="1"/>
</dbReference>
<dbReference type="InterPro" id="IPR002401">
    <property type="entry name" value="Cyt_P450_E_grp-I"/>
</dbReference>
<accession>A0ABD3VIG4</accession>
<evidence type="ECO:0000256" key="1">
    <source>
        <dbReference type="ARBA" id="ARBA00010617"/>
    </source>
</evidence>
<evidence type="ECO:0000256" key="4">
    <source>
        <dbReference type="SAM" id="Phobius"/>
    </source>
</evidence>
<dbReference type="CDD" id="cd20659">
    <property type="entry name" value="CYP4B_4F-like"/>
    <property type="match status" value="1"/>
</dbReference>
<comment type="cofactor">
    <cofactor evidence="2">
        <name>heme</name>
        <dbReference type="ChEBI" id="CHEBI:30413"/>
    </cofactor>
</comment>
<dbReference type="InterPro" id="IPR017972">
    <property type="entry name" value="Cyt_P450_CS"/>
</dbReference>
<keyword evidence="6" id="KW-1185">Reference proteome</keyword>
<dbReference type="InterPro" id="IPR050196">
    <property type="entry name" value="Cytochrome_P450_Monoox"/>
</dbReference>
<keyword evidence="3" id="KW-0560">Oxidoreductase</keyword>
<gene>
    <name evidence="5" type="ORF">ACJMK2_007274</name>
</gene>
<dbReference type="PROSITE" id="PS00086">
    <property type="entry name" value="CYTOCHROME_P450"/>
    <property type="match status" value="1"/>
</dbReference>
<evidence type="ECO:0008006" key="7">
    <source>
        <dbReference type="Google" id="ProtNLM"/>
    </source>
</evidence>
<sequence length="531" mass="62018">MTKFDWLSNTSLTLIVTEIALVTIVTVLLFKLVNWYRNYRLWRAVMETFPQDSEKHWLWGQLHLFPGPNEEGLKFQLEKTNKYPLFHIFWVGLFRTVFVFHHYKSLKILLKASAPIAPKPRSVGTVYIMGLRWLGEGLLIANGDQWARNRRLLTPAFHFDILQPYIPVFNECVDILLLKLEKQVAEDNKRKYFELFSFVGLCSLDIIMRCAFSFDSDCQIKGDSHPYVQAVHELSDLWVERSLNPFLFPDWIYFLTSKGRRFSKHCDLVHRVAEDIIEKRKKTLEKEGLPNTSSGDSESYEKKSRYLDFLDILLTAKDENGVGLTPLEIRNEVDTFLFEGHDTTTSAISWILYSLATHPDIQQHAREEVDELLQGRNSDYITMKDVQKLEYLTMVIKEGLRYHSPVQFVQRVITEPIEVEDMKIPVGSVIAMNFYNLHHNPEVWEDNMEFRPERFLPENMANKDSFSFLPFSAGQRNCIGQHFAMNEMKVVIGRILRRFILDVDPDHVVRKKMGVVMRAENGIMMRAIPRA</sequence>
<dbReference type="Gene3D" id="1.10.630.10">
    <property type="entry name" value="Cytochrome P450"/>
    <property type="match status" value="1"/>
</dbReference>
<comment type="caution">
    <text evidence="5">The sequence shown here is derived from an EMBL/GenBank/DDBJ whole genome shotgun (WGS) entry which is preliminary data.</text>
</comment>
<feature type="transmembrane region" description="Helical" evidence="4">
    <location>
        <begin position="12"/>
        <end position="33"/>
    </location>
</feature>
<dbReference type="GO" id="GO:0004497">
    <property type="term" value="F:monooxygenase activity"/>
    <property type="evidence" value="ECO:0007669"/>
    <property type="project" value="UniProtKB-KW"/>
</dbReference>
<dbReference type="PANTHER" id="PTHR24291">
    <property type="entry name" value="CYTOCHROME P450 FAMILY 4"/>
    <property type="match status" value="1"/>
</dbReference>
<reference evidence="5 6" key="1">
    <citation type="submission" date="2024-11" db="EMBL/GenBank/DDBJ databases">
        <title>Chromosome-level genome assembly of the freshwater bivalve Anodonta woodiana.</title>
        <authorList>
            <person name="Chen X."/>
        </authorList>
    </citation>
    <scope>NUCLEOTIDE SEQUENCE [LARGE SCALE GENOMIC DNA]</scope>
    <source>
        <strain evidence="5">MN2024</strain>
        <tissue evidence="5">Gills</tissue>
    </source>
</reference>
<dbReference type="PRINTS" id="PR00385">
    <property type="entry name" value="P450"/>
</dbReference>
<dbReference type="InterPro" id="IPR036396">
    <property type="entry name" value="Cyt_P450_sf"/>
</dbReference>
<protein>
    <recommendedName>
        <fullName evidence="7">Cytochrome P450</fullName>
    </recommendedName>
</protein>
<keyword evidence="3" id="KW-0503">Monooxygenase</keyword>
<keyword evidence="4" id="KW-1133">Transmembrane helix</keyword>
<evidence type="ECO:0000313" key="6">
    <source>
        <dbReference type="Proteomes" id="UP001634394"/>
    </source>
</evidence>
<feature type="transmembrane region" description="Helical" evidence="4">
    <location>
        <begin position="83"/>
        <end position="103"/>
    </location>
</feature>
<dbReference type="AlphaFoldDB" id="A0ABD3VIG4"/>
<proteinExistence type="inferred from homology"/>
<dbReference type="PRINTS" id="PR00463">
    <property type="entry name" value="EP450I"/>
</dbReference>
<dbReference type="InterPro" id="IPR001128">
    <property type="entry name" value="Cyt_P450"/>
</dbReference>
<keyword evidence="4" id="KW-0812">Transmembrane</keyword>
<evidence type="ECO:0000256" key="2">
    <source>
        <dbReference type="PIRSR" id="PIRSR602401-1"/>
    </source>
</evidence>
<feature type="binding site" description="axial binding residue" evidence="2">
    <location>
        <position position="478"/>
    </location>
    <ligand>
        <name>heme</name>
        <dbReference type="ChEBI" id="CHEBI:30413"/>
    </ligand>
    <ligandPart>
        <name>Fe</name>
        <dbReference type="ChEBI" id="CHEBI:18248"/>
    </ligandPart>
</feature>
<organism evidence="5 6">
    <name type="scientific">Sinanodonta woodiana</name>
    <name type="common">Chinese pond mussel</name>
    <name type="synonym">Anodonta woodiana</name>
    <dbReference type="NCBI Taxonomy" id="1069815"/>
    <lineage>
        <taxon>Eukaryota</taxon>
        <taxon>Metazoa</taxon>
        <taxon>Spiralia</taxon>
        <taxon>Lophotrochozoa</taxon>
        <taxon>Mollusca</taxon>
        <taxon>Bivalvia</taxon>
        <taxon>Autobranchia</taxon>
        <taxon>Heteroconchia</taxon>
        <taxon>Palaeoheterodonta</taxon>
        <taxon>Unionida</taxon>
        <taxon>Unionoidea</taxon>
        <taxon>Unionidae</taxon>
        <taxon>Unioninae</taxon>
        <taxon>Sinanodonta</taxon>
    </lineage>
</organism>
<dbReference type="EMBL" id="JBJQND010000011">
    <property type="protein sequence ID" value="KAL3861225.1"/>
    <property type="molecule type" value="Genomic_DNA"/>
</dbReference>
<comment type="similarity">
    <text evidence="1 3">Belongs to the cytochrome P450 family.</text>
</comment>
<evidence type="ECO:0000256" key="3">
    <source>
        <dbReference type="RuleBase" id="RU000461"/>
    </source>
</evidence>
<keyword evidence="2 3" id="KW-0408">Iron</keyword>
<keyword evidence="2 3" id="KW-0479">Metal-binding</keyword>
<dbReference type="Pfam" id="PF00067">
    <property type="entry name" value="p450"/>
    <property type="match status" value="1"/>
</dbReference>
<dbReference type="PANTHER" id="PTHR24291:SF201">
    <property type="entry name" value="CYTOCHROME P450, FAMILY 4, SUBFAMILY B, POLYPEPTIDE 7"/>
    <property type="match status" value="1"/>
</dbReference>
<keyword evidence="2 3" id="KW-0349">Heme</keyword>
<name>A0ABD3VIG4_SINWO</name>
<evidence type="ECO:0000313" key="5">
    <source>
        <dbReference type="EMBL" id="KAL3861225.1"/>
    </source>
</evidence>
<keyword evidence="4" id="KW-0472">Membrane</keyword>
<dbReference type="GO" id="GO:0046872">
    <property type="term" value="F:metal ion binding"/>
    <property type="evidence" value="ECO:0007669"/>
    <property type="project" value="UniProtKB-KW"/>
</dbReference>